<organism evidence="2 3">
    <name type="scientific">Melanoplus sanguinipes entomopoxvirus</name>
    <name type="common">MsEPV</name>
    <dbReference type="NCBI Taxonomy" id="83191"/>
    <lineage>
        <taxon>Viruses</taxon>
        <taxon>Varidnaviria</taxon>
        <taxon>Bamfordvirae</taxon>
        <taxon>Nucleocytoviricota</taxon>
        <taxon>Pokkesviricetes</taxon>
        <taxon>Chitovirales</taxon>
        <taxon>Poxviridae</taxon>
        <taxon>Entomopoxvirinae</taxon>
        <taxon>Deltaentomopoxvirus</taxon>
        <taxon>Deltaentomopoxvirus msanguinipes</taxon>
    </lineage>
</organism>
<evidence type="ECO:0000313" key="2">
    <source>
        <dbReference type="EMBL" id="AAC97696.1"/>
    </source>
</evidence>
<dbReference type="PIR" id="T28351">
    <property type="entry name" value="T28351"/>
</dbReference>
<dbReference type="GeneID" id="1449959"/>
<proteinExistence type="predicted"/>
<reference evidence="2 3" key="1">
    <citation type="journal article" date="1999" name="J. Virol.">
        <title>The genome of Melanoplus sanguinipes entomopoxvirus.</title>
        <authorList>
            <person name="Afonso C.L."/>
            <person name="Tulman E.R."/>
            <person name="Lu Z."/>
            <person name="Oma E."/>
            <person name="Kutish G.F."/>
            <person name="Rock D.L."/>
        </authorList>
    </citation>
    <scope>NUCLEOTIDE SEQUENCE [LARGE SCALE GENOMIC DNA]</scope>
    <source>
        <strain evidence="2">Tucson</strain>
    </source>
</reference>
<accession>Q9YVQ2</accession>
<evidence type="ECO:0000313" key="3">
    <source>
        <dbReference type="Proteomes" id="UP000172353"/>
    </source>
</evidence>
<keyword evidence="3" id="KW-1185">Reference proteome</keyword>
<sequence>MTVFSTTYYIVNTIIVLILLAAVIVIYVFYFLNSPIVYKSVTKIIALNANGIALNNLNLLYTTDMILINDSTIKGIEVSSENNLKDLEVYTGDDVSKYTNYLNFYSIYSGDQTVLVGISNAIQDIRPFIYFTPSIIAIVLVVNEICYCFMGSNNSVADDIIATIYYITENYSSFVIVGPLTIEYTSQFLNIPINTDYRVITNKKILSLDTQIFSYEIDPGILFTIGS</sequence>
<keyword evidence="1" id="KW-0812">Transmembrane</keyword>
<dbReference type="EMBL" id="AF063866">
    <property type="protein sequence ID" value="AAC97696.1"/>
    <property type="molecule type" value="Genomic_DNA"/>
</dbReference>
<name>Q9YVQ2_MSEPV</name>
<feature type="transmembrane region" description="Helical" evidence="1">
    <location>
        <begin position="6"/>
        <end position="32"/>
    </location>
</feature>
<keyword evidence="1" id="KW-1133">Transmembrane helix</keyword>
<dbReference type="Proteomes" id="UP000172353">
    <property type="component" value="Segment"/>
</dbReference>
<organismHost>
    <name type="scientific">Melanoplus sanguinipes</name>
    <name type="common">Migratory grasshopper</name>
    <dbReference type="NCBI Taxonomy" id="65742"/>
</organismHost>
<keyword evidence="1" id="KW-0472">Membrane</keyword>
<gene>
    <name evidence="2" type="primary">MSV190</name>
</gene>
<dbReference type="KEGG" id="vg:1449959"/>
<dbReference type="RefSeq" id="NP_048261.1">
    <property type="nucleotide sequence ID" value="NC_001993.1"/>
</dbReference>
<protein>
    <submittedName>
        <fullName evidence="2">ORF MSV190 putative Amsacta moorei entomopoxvirus G2R homolog, similar to SW:P29818</fullName>
    </submittedName>
</protein>
<evidence type="ECO:0000256" key="1">
    <source>
        <dbReference type="SAM" id="Phobius"/>
    </source>
</evidence>